<accession>A0AA39RJ70</accession>
<evidence type="ECO:0000313" key="2">
    <source>
        <dbReference type="EMBL" id="KAK0575206.1"/>
    </source>
</evidence>
<dbReference type="EMBL" id="JAUESC010000387">
    <property type="protein sequence ID" value="KAK0575206.1"/>
    <property type="molecule type" value="Genomic_DNA"/>
</dbReference>
<evidence type="ECO:0000313" key="3">
    <source>
        <dbReference type="Proteomes" id="UP001168877"/>
    </source>
</evidence>
<dbReference type="GO" id="GO:0003677">
    <property type="term" value="F:DNA binding"/>
    <property type="evidence" value="ECO:0007669"/>
    <property type="project" value="InterPro"/>
</dbReference>
<dbReference type="Proteomes" id="UP001168877">
    <property type="component" value="Unassembled WGS sequence"/>
</dbReference>
<dbReference type="PANTHER" id="PTHR31384">
    <property type="entry name" value="AUXIN RESPONSE FACTOR 4-RELATED"/>
    <property type="match status" value="1"/>
</dbReference>
<gene>
    <name evidence="2" type="ORF">LWI29_035425</name>
</gene>
<dbReference type="GO" id="GO:0005634">
    <property type="term" value="C:nucleus"/>
    <property type="evidence" value="ECO:0007669"/>
    <property type="project" value="InterPro"/>
</dbReference>
<evidence type="ECO:0000256" key="1">
    <source>
        <dbReference type="SAM" id="MobiDB-lite"/>
    </source>
</evidence>
<dbReference type="Gene3D" id="2.30.30.1040">
    <property type="match status" value="1"/>
</dbReference>
<feature type="region of interest" description="Disordered" evidence="1">
    <location>
        <begin position="53"/>
        <end position="75"/>
    </location>
</feature>
<dbReference type="PANTHER" id="PTHR31384:SF102">
    <property type="entry name" value="AUXIN RESPONSE FACTOR 4"/>
    <property type="match status" value="1"/>
</dbReference>
<feature type="compositionally biased region" description="Low complexity" evidence="1">
    <location>
        <begin position="1"/>
        <end position="20"/>
    </location>
</feature>
<reference evidence="2" key="1">
    <citation type="journal article" date="2022" name="Plant J.">
        <title>Strategies of tolerance reflected in two North American maple genomes.</title>
        <authorList>
            <person name="McEvoy S.L."/>
            <person name="Sezen U.U."/>
            <person name="Trouern-Trend A."/>
            <person name="McMahon S.M."/>
            <person name="Schaberg P.G."/>
            <person name="Yang J."/>
            <person name="Wegrzyn J.L."/>
            <person name="Swenson N.G."/>
        </authorList>
    </citation>
    <scope>NUCLEOTIDE SEQUENCE</scope>
    <source>
        <strain evidence="2">NS2018</strain>
    </source>
</reference>
<dbReference type="InterPro" id="IPR044835">
    <property type="entry name" value="ARF_plant"/>
</dbReference>
<feature type="region of interest" description="Disordered" evidence="1">
    <location>
        <begin position="1"/>
        <end position="23"/>
    </location>
</feature>
<protein>
    <submittedName>
        <fullName evidence="2">Uncharacterized protein</fullName>
    </submittedName>
</protein>
<dbReference type="AlphaFoldDB" id="A0AA39RJ70"/>
<comment type="caution">
    <text evidence="2">The sequence shown here is derived from an EMBL/GenBank/DDBJ whole genome shotgun (WGS) entry which is preliminary data.</text>
</comment>
<reference evidence="2" key="2">
    <citation type="submission" date="2023-06" db="EMBL/GenBank/DDBJ databases">
        <authorList>
            <person name="Swenson N.G."/>
            <person name="Wegrzyn J.L."/>
            <person name="Mcevoy S.L."/>
        </authorList>
    </citation>
    <scope>NUCLEOTIDE SEQUENCE</scope>
    <source>
        <strain evidence="2">NS2018</strain>
        <tissue evidence="2">Leaf</tissue>
    </source>
</reference>
<organism evidence="2 3">
    <name type="scientific">Acer saccharum</name>
    <name type="common">Sugar maple</name>
    <dbReference type="NCBI Taxonomy" id="4024"/>
    <lineage>
        <taxon>Eukaryota</taxon>
        <taxon>Viridiplantae</taxon>
        <taxon>Streptophyta</taxon>
        <taxon>Embryophyta</taxon>
        <taxon>Tracheophyta</taxon>
        <taxon>Spermatophyta</taxon>
        <taxon>Magnoliopsida</taxon>
        <taxon>eudicotyledons</taxon>
        <taxon>Gunneridae</taxon>
        <taxon>Pentapetalae</taxon>
        <taxon>rosids</taxon>
        <taxon>malvids</taxon>
        <taxon>Sapindales</taxon>
        <taxon>Sapindaceae</taxon>
        <taxon>Hippocastanoideae</taxon>
        <taxon>Acereae</taxon>
        <taxon>Acer</taxon>
    </lineage>
</organism>
<proteinExistence type="predicted"/>
<dbReference type="GO" id="GO:0006355">
    <property type="term" value="P:regulation of DNA-templated transcription"/>
    <property type="evidence" value="ECO:0007669"/>
    <property type="project" value="InterPro"/>
</dbReference>
<sequence>MMQRMSRSSSVVSNSSSSTVTGLRPVWGPLPTRNFVAVDTVVHVQLIKNSKSKELVDEDEEEGGGSPTESTPHFSKTLRFSDTRTLSVPPEAAKTFVNFRDEDWKLRLGIRRVGPYEIGVPDSIIAKHYQYPYILSSVADAICHKRMFHVFYSSRARYQEFVIPYWKYKESIVEPVLAGGKFILRPKMISVVVDSIPDCDPYKWPNSKWRCLKVIGNKGDYKEAVSPSDIVCDVSSSIMTRTSSRSLQMQSPAAQQLEQQNQEVQSKQNLLPLWPPLNLVLPFTLFPDEDANLLLKVGPTLEYLEIDSSSSASLLKSKSAIAAVNQLKISKLSDL</sequence>
<name>A0AA39RJ70_ACESA</name>
<dbReference type="GO" id="GO:0009725">
    <property type="term" value="P:response to hormone"/>
    <property type="evidence" value="ECO:0007669"/>
    <property type="project" value="InterPro"/>
</dbReference>
<keyword evidence="3" id="KW-1185">Reference proteome</keyword>